<sequence>MLNIPTHMLPLTWPLTSSSSPTSTQMRPMNANPSTSTIATIQNTSSGPQGPQPIQNLRQNPQQLPAPQQNPPNLLNPPNPPNPPNPLPMAQPQTAKPPKINPFKGDPHRFQTFQDELRLIFDSHSTAFQDTQGNTDDRKKIIYALQNMTNGNAAGFQNSFMKEHWDNTNNRYDYGPWTNFNNILEENFKPKIKAMQAIEHLKCA</sequence>
<gene>
    <name evidence="2" type="ORF">P691DRAFT_768066</name>
</gene>
<dbReference type="EMBL" id="MU152716">
    <property type="protein sequence ID" value="KAF9440241.1"/>
    <property type="molecule type" value="Genomic_DNA"/>
</dbReference>
<feature type="compositionally biased region" description="Low complexity" evidence="1">
    <location>
        <begin position="52"/>
        <end position="67"/>
    </location>
</feature>
<feature type="compositionally biased region" description="Low complexity" evidence="1">
    <location>
        <begin position="9"/>
        <end position="24"/>
    </location>
</feature>
<reference evidence="2" key="1">
    <citation type="submission" date="2020-11" db="EMBL/GenBank/DDBJ databases">
        <authorList>
            <consortium name="DOE Joint Genome Institute"/>
            <person name="Ahrendt S."/>
            <person name="Riley R."/>
            <person name="Andreopoulos W."/>
            <person name="Labutti K."/>
            <person name="Pangilinan J."/>
            <person name="Ruiz-Duenas F.J."/>
            <person name="Barrasa J.M."/>
            <person name="Sanchez-Garcia M."/>
            <person name="Camarero S."/>
            <person name="Miyauchi S."/>
            <person name="Serrano A."/>
            <person name="Linde D."/>
            <person name="Babiker R."/>
            <person name="Drula E."/>
            <person name="Ayuso-Fernandez I."/>
            <person name="Pacheco R."/>
            <person name="Padilla G."/>
            <person name="Ferreira P."/>
            <person name="Barriuso J."/>
            <person name="Kellner H."/>
            <person name="Castanera R."/>
            <person name="Alfaro M."/>
            <person name="Ramirez L."/>
            <person name="Pisabarro A.G."/>
            <person name="Kuo A."/>
            <person name="Tritt A."/>
            <person name="Lipzen A."/>
            <person name="He G."/>
            <person name="Yan M."/>
            <person name="Ng V."/>
            <person name="Cullen D."/>
            <person name="Martin F."/>
            <person name="Rosso M.-N."/>
            <person name="Henrissat B."/>
            <person name="Hibbett D."/>
            <person name="Martinez A.T."/>
            <person name="Grigoriev I.V."/>
        </authorList>
    </citation>
    <scope>NUCLEOTIDE SEQUENCE</scope>
    <source>
        <strain evidence="2">MF-IS2</strain>
    </source>
</reference>
<proteinExistence type="predicted"/>
<accession>A0A9P6BUL1</accession>
<organism evidence="2 3">
    <name type="scientific">Macrolepiota fuliginosa MF-IS2</name>
    <dbReference type="NCBI Taxonomy" id="1400762"/>
    <lineage>
        <taxon>Eukaryota</taxon>
        <taxon>Fungi</taxon>
        <taxon>Dikarya</taxon>
        <taxon>Basidiomycota</taxon>
        <taxon>Agaricomycotina</taxon>
        <taxon>Agaricomycetes</taxon>
        <taxon>Agaricomycetidae</taxon>
        <taxon>Agaricales</taxon>
        <taxon>Agaricineae</taxon>
        <taxon>Agaricaceae</taxon>
        <taxon>Macrolepiota</taxon>
    </lineage>
</organism>
<feature type="compositionally biased region" description="Polar residues" evidence="1">
    <location>
        <begin position="25"/>
        <end position="49"/>
    </location>
</feature>
<evidence type="ECO:0000313" key="2">
    <source>
        <dbReference type="EMBL" id="KAF9440241.1"/>
    </source>
</evidence>
<comment type="caution">
    <text evidence="2">The sequence shown here is derived from an EMBL/GenBank/DDBJ whole genome shotgun (WGS) entry which is preliminary data.</text>
</comment>
<feature type="compositionally biased region" description="Pro residues" evidence="1">
    <location>
        <begin position="68"/>
        <end position="89"/>
    </location>
</feature>
<evidence type="ECO:0008006" key="4">
    <source>
        <dbReference type="Google" id="ProtNLM"/>
    </source>
</evidence>
<evidence type="ECO:0000256" key="1">
    <source>
        <dbReference type="SAM" id="MobiDB-lite"/>
    </source>
</evidence>
<dbReference type="Proteomes" id="UP000807342">
    <property type="component" value="Unassembled WGS sequence"/>
</dbReference>
<dbReference type="AlphaFoldDB" id="A0A9P6BUL1"/>
<protein>
    <recommendedName>
        <fullName evidence="4">Retrotransposon gag domain-containing protein</fullName>
    </recommendedName>
</protein>
<name>A0A9P6BUL1_9AGAR</name>
<feature type="region of interest" description="Disordered" evidence="1">
    <location>
        <begin position="1"/>
        <end position="108"/>
    </location>
</feature>
<keyword evidence="3" id="KW-1185">Reference proteome</keyword>
<evidence type="ECO:0000313" key="3">
    <source>
        <dbReference type="Proteomes" id="UP000807342"/>
    </source>
</evidence>